<dbReference type="UniPathway" id="UPA00286"/>
<evidence type="ECO:0000256" key="5">
    <source>
        <dbReference type="ARBA" id="ARBA00022764"/>
    </source>
</evidence>
<comment type="caution">
    <text evidence="8">The sequence shown here is derived from an EMBL/GenBank/DDBJ whole genome shotgun (WGS) entry which is preliminary data.</text>
</comment>
<evidence type="ECO:0000256" key="3">
    <source>
        <dbReference type="ARBA" id="ARBA00022679"/>
    </source>
</evidence>
<dbReference type="OrthoDB" id="5349052at2"/>
<reference evidence="9" key="1">
    <citation type="submission" date="2016-04" db="EMBL/GenBank/DDBJ databases">
        <title>Draft genome sequence of Paludibacter jiangxiensis strain NM7.</title>
        <authorList>
            <person name="Qiu Y."/>
            <person name="Matsuura N."/>
            <person name="Ohashi A."/>
            <person name="Tourlousse M.D."/>
            <person name="Sekiguchi Y."/>
        </authorList>
    </citation>
    <scope>NUCLEOTIDE SEQUENCE [LARGE SCALE GENOMIC DNA]</scope>
    <source>
        <strain evidence="9">NM7</strain>
    </source>
</reference>
<dbReference type="GO" id="GO:0016787">
    <property type="term" value="F:hydrolase activity"/>
    <property type="evidence" value="ECO:0007669"/>
    <property type="project" value="UniProtKB-KW"/>
</dbReference>
<dbReference type="SUPFAM" id="SSF52266">
    <property type="entry name" value="SGNH hydrolase"/>
    <property type="match status" value="1"/>
</dbReference>
<reference evidence="9" key="2">
    <citation type="journal article" date="2017" name="Genome Announc.">
        <title>Draft genome sequence of Paludibacter jiangxiensis NM7(T), a propionate-producing fermentative bacterium.</title>
        <authorList>
            <person name="Qiu Y.-L."/>
            <person name="Tourlousse D.M."/>
            <person name="Matsuura N."/>
            <person name="Ohashi A."/>
            <person name="Sekiguchi Y."/>
        </authorList>
    </citation>
    <scope>NUCLEOTIDE SEQUENCE [LARGE SCALE GENOMIC DNA]</scope>
    <source>
        <strain evidence="9">NM7</strain>
    </source>
</reference>
<sequence length="359" mass="41433">MMQPQMKRFLKKFLLFTSPILLFWITEAFVLPPNFFTYRLWESLLYSSQIPRVGPFYPNTTLDMTEQGDLGHHTGEAVNKKVVWKTDEWGFRNDHFIANPDVLIIGDSFVAGTGLSQDETLTARLMNLTGGKLRIYSMAPSTLDDMIYLIQNGIMHKPKLLIFSMVERNVPKPVTGEMSRPFDLNTASYNVKRKLYGLTGFDAFYDRLTRFYNIRWAQARINKQQGRGLVSPVDHHMLFLQGKKSVAKADARLKSVTKALVSYKKYCDSQQIEFLFLPMPNKETVYYDLVPFPTQPDFLFRLDSLLKNEGITTLNVLPLYNYERSKGSLLYHSDDSHWNGYAAQLVASEVKKYLNTKKL</sequence>
<protein>
    <submittedName>
        <fullName evidence="8">SGNH hydrolase-like domain-containing protein</fullName>
    </submittedName>
</protein>
<evidence type="ECO:0000256" key="4">
    <source>
        <dbReference type="ARBA" id="ARBA00022729"/>
    </source>
</evidence>
<keyword evidence="5" id="KW-0574">Periplasm</keyword>
<dbReference type="GO" id="GO:0016740">
    <property type="term" value="F:transferase activity"/>
    <property type="evidence" value="ECO:0007669"/>
    <property type="project" value="UniProtKB-KW"/>
</dbReference>
<gene>
    <name evidence="8" type="ORF">PJIAN_4455</name>
</gene>
<evidence type="ECO:0000256" key="6">
    <source>
        <dbReference type="ARBA" id="ARBA00022841"/>
    </source>
</evidence>
<keyword evidence="8" id="KW-0378">Hydrolase</keyword>
<comment type="pathway">
    <text evidence="2">Glycan biosynthesis; alginate biosynthesis.</text>
</comment>
<keyword evidence="6" id="KW-0016">Alginate biosynthesis</keyword>
<dbReference type="GO" id="GO:0042121">
    <property type="term" value="P:alginic acid biosynthetic process"/>
    <property type="evidence" value="ECO:0007669"/>
    <property type="project" value="UniProtKB-UniPathway"/>
</dbReference>
<evidence type="ECO:0000256" key="1">
    <source>
        <dbReference type="ARBA" id="ARBA00004418"/>
    </source>
</evidence>
<organism evidence="8 9">
    <name type="scientific">Paludibacter jiangxiensis</name>
    <dbReference type="NCBI Taxonomy" id="681398"/>
    <lineage>
        <taxon>Bacteria</taxon>
        <taxon>Pseudomonadati</taxon>
        <taxon>Bacteroidota</taxon>
        <taxon>Bacteroidia</taxon>
        <taxon>Bacteroidales</taxon>
        <taxon>Paludibacteraceae</taxon>
        <taxon>Paludibacter</taxon>
    </lineage>
</organism>
<name>A0A161LX18_9BACT</name>
<dbReference type="InterPro" id="IPR031811">
    <property type="entry name" value="ALGX/ALGJ_SGNH-like"/>
</dbReference>
<evidence type="ECO:0000259" key="7">
    <source>
        <dbReference type="Pfam" id="PF16822"/>
    </source>
</evidence>
<evidence type="ECO:0000313" key="9">
    <source>
        <dbReference type="Proteomes" id="UP000076586"/>
    </source>
</evidence>
<proteinExistence type="predicted"/>
<keyword evidence="9" id="KW-1185">Reference proteome</keyword>
<dbReference type="Proteomes" id="UP000076586">
    <property type="component" value="Unassembled WGS sequence"/>
</dbReference>
<evidence type="ECO:0000256" key="2">
    <source>
        <dbReference type="ARBA" id="ARBA00005182"/>
    </source>
</evidence>
<dbReference type="RefSeq" id="WP_068705537.1">
    <property type="nucleotide sequence ID" value="NZ_BDCR01000004.1"/>
</dbReference>
<dbReference type="EMBL" id="BDCR01000004">
    <property type="protein sequence ID" value="GAT63912.1"/>
    <property type="molecule type" value="Genomic_DNA"/>
</dbReference>
<dbReference type="GO" id="GO:0042597">
    <property type="term" value="C:periplasmic space"/>
    <property type="evidence" value="ECO:0007669"/>
    <property type="project" value="UniProtKB-SubCell"/>
</dbReference>
<keyword evidence="3" id="KW-0808">Transferase</keyword>
<dbReference type="AlphaFoldDB" id="A0A161LX18"/>
<keyword evidence="4" id="KW-0732">Signal</keyword>
<comment type="subcellular location">
    <subcellularLocation>
        <location evidence="1">Periplasm</location>
    </subcellularLocation>
</comment>
<evidence type="ECO:0000313" key="8">
    <source>
        <dbReference type="EMBL" id="GAT63912.1"/>
    </source>
</evidence>
<dbReference type="STRING" id="681398.PJIAN_4455"/>
<dbReference type="Pfam" id="PF16822">
    <property type="entry name" value="ALGX"/>
    <property type="match status" value="1"/>
</dbReference>
<feature type="domain" description="AlgX/AlgJ SGNH hydrolase-like" evidence="7">
    <location>
        <begin position="238"/>
        <end position="357"/>
    </location>
</feature>
<accession>A0A161LX18</accession>